<proteinExistence type="predicted"/>
<evidence type="ECO:0000313" key="2">
    <source>
        <dbReference type="EMBL" id="KTB46889.1"/>
    </source>
</evidence>
<feature type="region of interest" description="Disordered" evidence="1">
    <location>
        <begin position="135"/>
        <end position="213"/>
    </location>
</feature>
<dbReference type="EMBL" id="LATX01000216">
    <property type="protein sequence ID" value="KTB46889.1"/>
    <property type="molecule type" value="Genomic_DNA"/>
</dbReference>
<accession>A0A0W0GE94</accession>
<evidence type="ECO:0000256" key="1">
    <source>
        <dbReference type="SAM" id="MobiDB-lite"/>
    </source>
</evidence>
<reference evidence="2 3" key="1">
    <citation type="submission" date="2015-12" db="EMBL/GenBank/DDBJ databases">
        <title>Draft genome sequence of Moniliophthora roreri, the causal agent of frosty pod rot of cacao.</title>
        <authorList>
            <person name="Aime M.C."/>
            <person name="Diaz-Valderrama J.R."/>
            <person name="Kijpornyongpan T."/>
            <person name="Phillips-Mora W."/>
        </authorList>
    </citation>
    <scope>NUCLEOTIDE SEQUENCE [LARGE SCALE GENOMIC DNA]</scope>
    <source>
        <strain evidence="2 3">MCA 2952</strain>
    </source>
</reference>
<feature type="compositionally biased region" description="Basic and acidic residues" evidence="1">
    <location>
        <begin position="174"/>
        <end position="191"/>
    </location>
</feature>
<evidence type="ECO:0000313" key="3">
    <source>
        <dbReference type="Proteomes" id="UP000054988"/>
    </source>
</evidence>
<name>A0A0W0GE94_MONRR</name>
<dbReference type="AlphaFoldDB" id="A0A0W0GE94"/>
<protein>
    <submittedName>
        <fullName evidence="2">Uncharacterized protein</fullName>
    </submittedName>
</protein>
<organism evidence="2 3">
    <name type="scientific">Moniliophthora roreri</name>
    <name type="common">Frosty pod rot fungus</name>
    <name type="synonym">Monilia roreri</name>
    <dbReference type="NCBI Taxonomy" id="221103"/>
    <lineage>
        <taxon>Eukaryota</taxon>
        <taxon>Fungi</taxon>
        <taxon>Dikarya</taxon>
        <taxon>Basidiomycota</taxon>
        <taxon>Agaricomycotina</taxon>
        <taxon>Agaricomycetes</taxon>
        <taxon>Agaricomycetidae</taxon>
        <taxon>Agaricales</taxon>
        <taxon>Marasmiineae</taxon>
        <taxon>Marasmiaceae</taxon>
        <taxon>Moniliophthora</taxon>
    </lineage>
</organism>
<sequence length="363" mass="39919">METMLSAFKLKPFDLEPIYKSWQDGPKFTGNPKKDPPVDEWLAQIKAGCIERNVPREYWHKVGQHFMREKAKARLDELRAVMAKVHGGTYRWSWEKFKIAMRNLGWNIEDSETESIKVKSKPSGLWWIHRDKNEKVEQPPSPVQGIHAPAASASTPPKPTPKRSNSSFWLSRKPTMEKGNENAANGKEKQATTDSSSNITPSRPPPTRSGSGFWLARRASREETFTEEPLPIQHHRPNTSKSKSDTRIVTVREPPKPSMPVRKDSTDEAVTTVTHAPIWLINACNALDFLQTEHPKVMSTISAILITAGTLPTIPAISAGAGGALLASGAAQAAGAIAVGVGSWLKAQQEARTGSGSTTPPEK</sequence>
<dbReference type="eggNOG" id="ENOG502SJGX">
    <property type="taxonomic scope" value="Eukaryota"/>
</dbReference>
<comment type="caution">
    <text evidence="2">The sequence shown here is derived from an EMBL/GenBank/DDBJ whole genome shotgun (WGS) entry which is preliminary data.</text>
</comment>
<dbReference type="Proteomes" id="UP000054988">
    <property type="component" value="Unassembled WGS sequence"/>
</dbReference>
<gene>
    <name evidence="2" type="ORF">WG66_522</name>
</gene>